<keyword evidence="2" id="KW-1185">Reference proteome</keyword>
<dbReference type="OrthoDB" id="9880510at2"/>
<sequence>MLSMQTVNDLLAVVNNLDTTIEENKDIIDLKEVQYLTYQKIKILQLIDDLHHKESYFNHTKE</sequence>
<name>A0A239BX71_9FIRM</name>
<dbReference type="EMBL" id="FZOJ01000004">
    <property type="protein sequence ID" value="SNS11664.1"/>
    <property type="molecule type" value="Genomic_DNA"/>
</dbReference>
<organism evidence="1 2">
    <name type="scientific">Anaerovirgula multivorans</name>
    <dbReference type="NCBI Taxonomy" id="312168"/>
    <lineage>
        <taxon>Bacteria</taxon>
        <taxon>Bacillati</taxon>
        <taxon>Bacillota</taxon>
        <taxon>Clostridia</taxon>
        <taxon>Peptostreptococcales</taxon>
        <taxon>Natronincolaceae</taxon>
        <taxon>Anaerovirgula</taxon>
    </lineage>
</organism>
<gene>
    <name evidence="1" type="ORF">SAMN05446037_1004151</name>
</gene>
<evidence type="ECO:0000313" key="2">
    <source>
        <dbReference type="Proteomes" id="UP000198304"/>
    </source>
</evidence>
<dbReference type="AlphaFoldDB" id="A0A239BX71"/>
<dbReference type="RefSeq" id="WP_089281931.1">
    <property type="nucleotide sequence ID" value="NZ_FZOJ01000004.1"/>
</dbReference>
<evidence type="ECO:0000313" key="1">
    <source>
        <dbReference type="EMBL" id="SNS11664.1"/>
    </source>
</evidence>
<reference evidence="1 2" key="1">
    <citation type="submission" date="2017-06" db="EMBL/GenBank/DDBJ databases">
        <authorList>
            <person name="Kim H.J."/>
            <person name="Triplett B.A."/>
        </authorList>
    </citation>
    <scope>NUCLEOTIDE SEQUENCE [LARGE SCALE GENOMIC DNA]</scope>
    <source>
        <strain evidence="1 2">SCA</strain>
    </source>
</reference>
<dbReference type="Proteomes" id="UP000198304">
    <property type="component" value="Unassembled WGS sequence"/>
</dbReference>
<accession>A0A239BX71</accession>
<protein>
    <submittedName>
        <fullName evidence="1">Uncharacterized protein</fullName>
    </submittedName>
</protein>
<proteinExistence type="predicted"/>